<gene>
    <name evidence="7" type="ORF">BECKH772A_GA0070896_100911</name>
    <name evidence="8" type="ORF">BECKH772B_GA0070898_100931</name>
    <name evidence="9" type="ORF">BECKH772C_GA0070978_100911</name>
</gene>
<dbReference type="EMBL" id="CAADFG010000091">
    <property type="protein sequence ID" value="VFJ95678.1"/>
    <property type="molecule type" value="Genomic_DNA"/>
</dbReference>
<dbReference type="Pfam" id="PF01694">
    <property type="entry name" value="Rhomboid"/>
    <property type="match status" value="1"/>
</dbReference>
<comment type="subcellular location">
    <subcellularLocation>
        <location evidence="1">Membrane</location>
        <topology evidence="1">Multi-pass membrane protein</topology>
    </subcellularLocation>
</comment>
<evidence type="ECO:0000256" key="3">
    <source>
        <dbReference type="ARBA" id="ARBA00022989"/>
    </source>
</evidence>
<dbReference type="AlphaFoldDB" id="A0A450UVC0"/>
<keyword evidence="3 5" id="KW-1133">Transmembrane helix</keyword>
<dbReference type="InterPro" id="IPR022764">
    <property type="entry name" value="Peptidase_S54_rhomboid_dom"/>
</dbReference>
<evidence type="ECO:0000259" key="6">
    <source>
        <dbReference type="Pfam" id="PF01694"/>
    </source>
</evidence>
<feature type="domain" description="Peptidase S54 rhomboid" evidence="6">
    <location>
        <begin position="53"/>
        <end position="181"/>
    </location>
</feature>
<sequence length="185" mass="19836">MPPSSLFSTRFGPVILFVILIWVIEIVNLFTGHGLSALGILPRTPQGLMGIPLSPFLHAGLMHAALNTVPLLVLGALVSLRGVGTWLMASGIIVFIGGGAVWLLGRESYHIGASGLVFGYFGFLVGRVWYDRRLASLAVAVITVLLYGGLIWGVLPTRWHVSWEGHLFGLIAGIIAARVLSEGKR</sequence>
<dbReference type="InterPro" id="IPR035952">
    <property type="entry name" value="Rhomboid-like_sf"/>
</dbReference>
<evidence type="ECO:0000313" key="9">
    <source>
        <dbReference type="EMBL" id="VFK02448.1"/>
    </source>
</evidence>
<evidence type="ECO:0000256" key="5">
    <source>
        <dbReference type="SAM" id="Phobius"/>
    </source>
</evidence>
<keyword evidence="4 5" id="KW-0472">Membrane</keyword>
<dbReference type="SUPFAM" id="SSF144091">
    <property type="entry name" value="Rhomboid-like"/>
    <property type="match status" value="1"/>
</dbReference>
<keyword evidence="2 5" id="KW-0812">Transmembrane</keyword>
<evidence type="ECO:0000313" key="8">
    <source>
        <dbReference type="EMBL" id="VFJ96523.1"/>
    </source>
</evidence>
<dbReference type="GO" id="GO:0004252">
    <property type="term" value="F:serine-type endopeptidase activity"/>
    <property type="evidence" value="ECO:0007669"/>
    <property type="project" value="InterPro"/>
</dbReference>
<feature type="transmembrane region" description="Helical" evidence="5">
    <location>
        <begin position="85"/>
        <end position="105"/>
    </location>
</feature>
<accession>A0A450UVC0</accession>
<dbReference type="GO" id="GO:0016020">
    <property type="term" value="C:membrane"/>
    <property type="evidence" value="ECO:0007669"/>
    <property type="project" value="UniProtKB-SubCell"/>
</dbReference>
<dbReference type="EMBL" id="CAADFJ010000091">
    <property type="protein sequence ID" value="VFK02448.1"/>
    <property type="molecule type" value="Genomic_DNA"/>
</dbReference>
<feature type="transmembrane region" description="Helical" evidence="5">
    <location>
        <begin position="56"/>
        <end position="78"/>
    </location>
</feature>
<feature type="transmembrane region" description="Helical" evidence="5">
    <location>
        <begin position="161"/>
        <end position="180"/>
    </location>
</feature>
<feature type="transmembrane region" description="Helical" evidence="5">
    <location>
        <begin position="12"/>
        <end position="36"/>
    </location>
</feature>
<evidence type="ECO:0000313" key="7">
    <source>
        <dbReference type="EMBL" id="VFJ95678.1"/>
    </source>
</evidence>
<protein>
    <submittedName>
        <fullName evidence="8">Rhomboid family protein</fullName>
    </submittedName>
</protein>
<name>A0A450UVC0_9GAMM</name>
<feature type="transmembrane region" description="Helical" evidence="5">
    <location>
        <begin position="137"/>
        <end position="155"/>
    </location>
</feature>
<evidence type="ECO:0000256" key="1">
    <source>
        <dbReference type="ARBA" id="ARBA00004141"/>
    </source>
</evidence>
<organism evidence="8">
    <name type="scientific">Candidatus Kentrum eta</name>
    <dbReference type="NCBI Taxonomy" id="2126337"/>
    <lineage>
        <taxon>Bacteria</taxon>
        <taxon>Pseudomonadati</taxon>
        <taxon>Pseudomonadota</taxon>
        <taxon>Gammaproteobacteria</taxon>
        <taxon>Candidatus Kentrum</taxon>
    </lineage>
</organism>
<feature type="transmembrane region" description="Helical" evidence="5">
    <location>
        <begin position="111"/>
        <end position="130"/>
    </location>
</feature>
<reference evidence="8" key="1">
    <citation type="submission" date="2019-02" db="EMBL/GenBank/DDBJ databases">
        <authorList>
            <person name="Gruber-Vodicka R. H."/>
            <person name="Seah K. B. B."/>
        </authorList>
    </citation>
    <scope>NUCLEOTIDE SEQUENCE</scope>
    <source>
        <strain evidence="9">BECK_SA2B12</strain>
        <strain evidence="7">BECK_SA2B15</strain>
        <strain evidence="8">BECK_SA2B20</strain>
    </source>
</reference>
<evidence type="ECO:0000256" key="4">
    <source>
        <dbReference type="ARBA" id="ARBA00023136"/>
    </source>
</evidence>
<evidence type="ECO:0000256" key="2">
    <source>
        <dbReference type="ARBA" id="ARBA00022692"/>
    </source>
</evidence>
<proteinExistence type="predicted"/>
<dbReference type="Gene3D" id="1.20.1540.10">
    <property type="entry name" value="Rhomboid-like"/>
    <property type="match status" value="1"/>
</dbReference>
<dbReference type="EMBL" id="CAADFI010000093">
    <property type="protein sequence ID" value="VFJ96523.1"/>
    <property type="molecule type" value="Genomic_DNA"/>
</dbReference>